<comment type="caution">
    <text evidence="2">The sequence shown here is derived from an EMBL/GenBank/DDBJ whole genome shotgun (WGS) entry which is preliminary data.</text>
</comment>
<sequence length="137" mass="15631">MAQERATFFQEGAGAATMSAYVEIVFDNSDHRFPTGKEETIIRRTVGLKKDEYSLDKKSCTKLDIMNLLESAGFSRSNPYYIVPQGRITSLTHSKDSERLELLKEIAGTKVYDSKREESLKILNETSNTSNYLNRFF</sequence>
<dbReference type="Pfam" id="PF02463">
    <property type="entry name" value="SMC_N"/>
    <property type="match status" value="1"/>
</dbReference>
<dbReference type="PANTHER" id="PTHR43977">
    <property type="entry name" value="STRUCTURAL MAINTENANCE OF CHROMOSOMES PROTEIN 3"/>
    <property type="match status" value="1"/>
</dbReference>
<feature type="domain" description="RecF/RecN/SMC N-terminal" evidence="1">
    <location>
        <begin position="11"/>
        <end position="76"/>
    </location>
</feature>
<reference evidence="2 3" key="1">
    <citation type="submission" date="2017-01" db="EMBL/GenBank/DDBJ databases">
        <authorList>
            <person name="Mah S.A."/>
            <person name="Swanson W.J."/>
            <person name="Moy G.W."/>
            <person name="Vacquier V.D."/>
        </authorList>
    </citation>
    <scope>NUCLEOTIDE SEQUENCE [LARGE SCALE GENOMIC DNA]</scope>
    <source>
        <strain evidence="2 3">GSMNP</strain>
    </source>
</reference>
<name>A0A1R1X0N7_9FUNG</name>
<keyword evidence="3" id="KW-1185">Reference proteome</keyword>
<protein>
    <submittedName>
        <fullName evidence="2">Chromosome segregation protein sudA</fullName>
    </submittedName>
</protein>
<dbReference type="Proteomes" id="UP000187283">
    <property type="component" value="Unassembled WGS sequence"/>
</dbReference>
<gene>
    <name evidence="2" type="ORF">AYI70_g11692</name>
</gene>
<evidence type="ECO:0000313" key="2">
    <source>
        <dbReference type="EMBL" id="OMJ08202.1"/>
    </source>
</evidence>
<accession>A0A1R1X0N7</accession>
<dbReference type="OrthoDB" id="431497at2759"/>
<dbReference type="EMBL" id="LSSN01005857">
    <property type="protein sequence ID" value="OMJ08202.1"/>
    <property type="molecule type" value="Genomic_DNA"/>
</dbReference>
<organism evidence="2 3">
    <name type="scientific">Smittium culicis</name>
    <dbReference type="NCBI Taxonomy" id="133412"/>
    <lineage>
        <taxon>Eukaryota</taxon>
        <taxon>Fungi</taxon>
        <taxon>Fungi incertae sedis</taxon>
        <taxon>Zoopagomycota</taxon>
        <taxon>Kickxellomycotina</taxon>
        <taxon>Harpellomycetes</taxon>
        <taxon>Harpellales</taxon>
        <taxon>Legeriomycetaceae</taxon>
        <taxon>Smittium</taxon>
    </lineage>
</organism>
<dbReference type="AlphaFoldDB" id="A0A1R1X0N7"/>
<proteinExistence type="predicted"/>
<dbReference type="InterPro" id="IPR027417">
    <property type="entry name" value="P-loop_NTPase"/>
</dbReference>
<dbReference type="SUPFAM" id="SSF52540">
    <property type="entry name" value="P-loop containing nucleoside triphosphate hydrolases"/>
    <property type="match status" value="1"/>
</dbReference>
<dbReference type="InterPro" id="IPR003395">
    <property type="entry name" value="RecF/RecN/SMC_N"/>
</dbReference>
<evidence type="ECO:0000313" key="3">
    <source>
        <dbReference type="Proteomes" id="UP000187283"/>
    </source>
</evidence>
<dbReference type="Gene3D" id="3.40.50.300">
    <property type="entry name" value="P-loop containing nucleotide triphosphate hydrolases"/>
    <property type="match status" value="1"/>
</dbReference>
<dbReference type="STRING" id="133412.A0A1R1X0N7"/>
<evidence type="ECO:0000259" key="1">
    <source>
        <dbReference type="Pfam" id="PF02463"/>
    </source>
</evidence>